<protein>
    <submittedName>
        <fullName evidence="6">Apoptosis-inducing factor 2</fullName>
    </submittedName>
</protein>
<proteinExistence type="inferred from homology"/>
<dbReference type="EMBL" id="QLNQ01000027">
    <property type="protein sequence ID" value="RCK59409.1"/>
    <property type="molecule type" value="Genomic_DNA"/>
</dbReference>
<keyword evidence="4" id="KW-0560">Oxidoreductase</keyword>
<dbReference type="Pfam" id="PF07992">
    <property type="entry name" value="Pyr_redox_2"/>
    <property type="match status" value="1"/>
</dbReference>
<dbReference type="AlphaFoldDB" id="A0A367Y184"/>
<feature type="domain" description="FAD/NAD(P)-binding" evidence="5">
    <location>
        <begin position="35"/>
        <end position="369"/>
    </location>
</feature>
<organism evidence="6 7">
    <name type="scientific">Candida viswanathii</name>
    <dbReference type="NCBI Taxonomy" id="5486"/>
    <lineage>
        <taxon>Eukaryota</taxon>
        <taxon>Fungi</taxon>
        <taxon>Dikarya</taxon>
        <taxon>Ascomycota</taxon>
        <taxon>Saccharomycotina</taxon>
        <taxon>Pichiomycetes</taxon>
        <taxon>Debaryomycetaceae</taxon>
        <taxon>Candida/Lodderomyces clade</taxon>
        <taxon>Candida</taxon>
    </lineage>
</organism>
<keyword evidence="7" id="KW-1185">Reference proteome</keyword>
<dbReference type="GO" id="GO:0004174">
    <property type="term" value="F:electron-transferring-flavoprotein dehydrogenase activity"/>
    <property type="evidence" value="ECO:0007669"/>
    <property type="project" value="TreeGrafter"/>
</dbReference>
<dbReference type="STRING" id="5486.A0A367Y184"/>
<accession>A0A367Y184</accession>
<dbReference type="GO" id="GO:0005737">
    <property type="term" value="C:cytoplasm"/>
    <property type="evidence" value="ECO:0007669"/>
    <property type="project" value="TreeGrafter"/>
</dbReference>
<evidence type="ECO:0000313" key="7">
    <source>
        <dbReference type="Proteomes" id="UP000253472"/>
    </source>
</evidence>
<gene>
    <name evidence="6" type="primary">AIFM2_2</name>
    <name evidence="6" type="ORF">Cantr_07553</name>
</gene>
<evidence type="ECO:0000256" key="3">
    <source>
        <dbReference type="ARBA" id="ARBA00022827"/>
    </source>
</evidence>
<dbReference type="OrthoDB" id="202203at2759"/>
<keyword evidence="3" id="KW-0274">FAD</keyword>
<dbReference type="GO" id="GO:0050660">
    <property type="term" value="F:flavin adenine dinucleotide binding"/>
    <property type="evidence" value="ECO:0007669"/>
    <property type="project" value="TreeGrafter"/>
</dbReference>
<dbReference type="Proteomes" id="UP000253472">
    <property type="component" value="Unassembled WGS sequence"/>
</dbReference>
<evidence type="ECO:0000256" key="1">
    <source>
        <dbReference type="ARBA" id="ARBA00006442"/>
    </source>
</evidence>
<dbReference type="SUPFAM" id="SSF51905">
    <property type="entry name" value="FAD/NAD(P)-binding domain"/>
    <property type="match status" value="1"/>
</dbReference>
<dbReference type="Gene3D" id="3.50.50.100">
    <property type="match status" value="1"/>
</dbReference>
<sequence length="441" mass="49501">MPGTTSHLIKLYHELSIPTFFNKSLHPTPKSFTTNILIVGGSYSGLSTLRTLQQHLTKHLNKLEPTKRKKVSITLIEPRNGLLNILGIPKCLTDVLFAGTQYVPFNKLANCRFTNIFSDSVEQYAADDSWFDKSLDSLFEINYIQGKVCYLDQFKAQYNLNGNEFDKGIIEFDYVALCSGRDRSWPTTPRAATVEEFLAEMGKVKVDIEKADVVSVIGAGAVGIEIAGDVKTEFPNKTVNLIHPHENFPPEPLSLEFKRKIQESIENAGIDVYFNTRIKEEKDNGDLVTTTDKLISSGLNFWCCSKSNNTSFLSQEIQQSFINKSTKNIAVNSYLQLHNSTQTYDNFFVLGDLVDFRIIKSAGWAMYMGRQTANNLTSLIFDEKLVEPLPDLSTIPFGMVLISGNNEIVSELSGTVEVNNPGYVQEYKDYCIGKVRVTLDM</sequence>
<keyword evidence="2" id="KW-0285">Flavoprotein</keyword>
<evidence type="ECO:0000259" key="5">
    <source>
        <dbReference type="Pfam" id="PF07992"/>
    </source>
</evidence>
<dbReference type="InterPro" id="IPR036188">
    <property type="entry name" value="FAD/NAD-bd_sf"/>
</dbReference>
<dbReference type="PANTHER" id="PTHR43735:SF3">
    <property type="entry name" value="FERROPTOSIS SUPPRESSOR PROTEIN 1"/>
    <property type="match status" value="1"/>
</dbReference>
<evidence type="ECO:0000256" key="4">
    <source>
        <dbReference type="ARBA" id="ARBA00023002"/>
    </source>
</evidence>
<evidence type="ECO:0000256" key="2">
    <source>
        <dbReference type="ARBA" id="ARBA00022630"/>
    </source>
</evidence>
<comment type="caution">
    <text evidence="6">The sequence shown here is derived from an EMBL/GenBank/DDBJ whole genome shotgun (WGS) entry which is preliminary data.</text>
</comment>
<reference evidence="6 7" key="1">
    <citation type="submission" date="2018-06" db="EMBL/GenBank/DDBJ databases">
        <title>Whole genome sequencing of Candida tropicalis (genome annotated by CSBL at Korea University).</title>
        <authorList>
            <person name="Ahn J."/>
        </authorList>
    </citation>
    <scope>NUCLEOTIDE SEQUENCE [LARGE SCALE GENOMIC DNA]</scope>
    <source>
        <strain evidence="6 7">ATCC 20962</strain>
    </source>
</reference>
<comment type="similarity">
    <text evidence="1">Belongs to the FAD-dependent oxidoreductase family.</text>
</comment>
<dbReference type="PANTHER" id="PTHR43735">
    <property type="entry name" value="APOPTOSIS-INDUCING FACTOR 1"/>
    <property type="match status" value="1"/>
</dbReference>
<evidence type="ECO:0000313" key="6">
    <source>
        <dbReference type="EMBL" id="RCK59409.1"/>
    </source>
</evidence>
<name>A0A367Y184_9ASCO</name>
<dbReference type="InterPro" id="IPR023753">
    <property type="entry name" value="FAD/NAD-binding_dom"/>
</dbReference>